<dbReference type="EMBL" id="RPFJ01000013">
    <property type="protein sequence ID" value="RPD96157.1"/>
    <property type="molecule type" value="Genomic_DNA"/>
</dbReference>
<gene>
    <name evidence="2" type="ORF">EGM88_10735</name>
</gene>
<evidence type="ECO:0000259" key="1">
    <source>
        <dbReference type="Pfam" id="PF01713"/>
    </source>
</evidence>
<dbReference type="OrthoDB" id="1445308at2"/>
<dbReference type="InterPro" id="IPR002625">
    <property type="entry name" value="Smr_dom"/>
</dbReference>
<name>A0A3N4NNV0_9FLAO</name>
<evidence type="ECO:0000313" key="2">
    <source>
        <dbReference type="EMBL" id="RPD96157.1"/>
    </source>
</evidence>
<organism evidence="2 3">
    <name type="scientific">Aureibaculum marinum</name>
    <dbReference type="NCBI Taxonomy" id="2487930"/>
    <lineage>
        <taxon>Bacteria</taxon>
        <taxon>Pseudomonadati</taxon>
        <taxon>Bacteroidota</taxon>
        <taxon>Flavobacteriia</taxon>
        <taxon>Flavobacteriales</taxon>
        <taxon>Flavobacteriaceae</taxon>
        <taxon>Aureibaculum</taxon>
    </lineage>
</organism>
<protein>
    <recommendedName>
        <fullName evidence="1">Smr domain-containing protein</fullName>
    </recommendedName>
</protein>
<dbReference type="Proteomes" id="UP000270856">
    <property type="component" value="Unassembled WGS sequence"/>
</dbReference>
<dbReference type="Gene3D" id="3.30.1370.110">
    <property type="match status" value="1"/>
</dbReference>
<dbReference type="AlphaFoldDB" id="A0A3N4NNV0"/>
<proteinExistence type="predicted"/>
<evidence type="ECO:0000313" key="3">
    <source>
        <dbReference type="Proteomes" id="UP000270856"/>
    </source>
</evidence>
<dbReference type="Pfam" id="PF01713">
    <property type="entry name" value="Smr"/>
    <property type="match status" value="1"/>
</dbReference>
<dbReference type="RefSeq" id="WP_123898287.1">
    <property type="nucleotide sequence ID" value="NZ_RPFJ01000013.1"/>
</dbReference>
<accession>A0A3N4NNV0</accession>
<comment type="caution">
    <text evidence="2">The sequence shown here is derived from an EMBL/GenBank/DDBJ whole genome shotgun (WGS) entry which is preliminary data.</text>
</comment>
<dbReference type="InterPro" id="IPR036063">
    <property type="entry name" value="Smr_dom_sf"/>
</dbReference>
<reference evidence="2 3" key="1">
    <citation type="submission" date="2018-11" db="EMBL/GenBank/DDBJ databases">
        <title>Aureibaculum marinum gen. nov., sp. nov., a member of the family Flavobacteriaceae isolated from the Bohai Sea.</title>
        <authorList>
            <person name="Ji X."/>
        </authorList>
    </citation>
    <scope>NUCLEOTIDE SEQUENCE [LARGE SCALE GENOMIC DNA]</scope>
    <source>
        <strain evidence="2 3">BH-SD17</strain>
    </source>
</reference>
<dbReference type="SUPFAM" id="SSF160443">
    <property type="entry name" value="SMR domain-like"/>
    <property type="match status" value="1"/>
</dbReference>
<feature type="domain" description="Smr" evidence="1">
    <location>
        <begin position="11"/>
        <end position="60"/>
    </location>
</feature>
<keyword evidence="3" id="KW-1185">Reference proteome</keyword>
<sequence>MKKLFFRLPPLDLHGITYAEVQQLVEDYVLENQAYLPLQIITGNSPGMKNRVTKCLKEHGFSYQIGDKYNKGYIAVLK</sequence>